<keyword evidence="3 7" id="KW-0238">DNA-binding</keyword>
<dbReference type="Gene3D" id="1.10.260.40">
    <property type="entry name" value="lambda repressor-like DNA-binding domains"/>
    <property type="match status" value="1"/>
</dbReference>
<dbReference type="STRING" id="83401.SAMN05421742_11910"/>
<keyword evidence="4" id="KW-0804">Transcription</keyword>
<dbReference type="GO" id="GO:0003677">
    <property type="term" value="F:DNA binding"/>
    <property type="evidence" value="ECO:0007669"/>
    <property type="project" value="UniProtKB-KW"/>
</dbReference>
<protein>
    <submittedName>
        <fullName evidence="7">Predicted transcriptional regulator, lambda repressor-like DNA-binding domain</fullName>
    </submittedName>
</protein>
<evidence type="ECO:0000256" key="4">
    <source>
        <dbReference type="ARBA" id="ARBA00023163"/>
    </source>
</evidence>
<accession>A0A1G8G533</accession>
<organism evidence="7 8">
    <name type="scientific">Roseospirillum parvum</name>
    <dbReference type="NCBI Taxonomy" id="83401"/>
    <lineage>
        <taxon>Bacteria</taxon>
        <taxon>Pseudomonadati</taxon>
        <taxon>Pseudomonadota</taxon>
        <taxon>Alphaproteobacteria</taxon>
        <taxon>Rhodospirillales</taxon>
        <taxon>Rhodospirillaceae</taxon>
        <taxon>Roseospirillum</taxon>
    </lineage>
</organism>
<feature type="region of interest" description="Disordered" evidence="5">
    <location>
        <begin position="67"/>
        <end position="97"/>
    </location>
</feature>
<dbReference type="SUPFAM" id="SSF47413">
    <property type="entry name" value="lambda repressor-like DNA-binding domains"/>
    <property type="match status" value="1"/>
</dbReference>
<evidence type="ECO:0000256" key="5">
    <source>
        <dbReference type="SAM" id="MobiDB-lite"/>
    </source>
</evidence>
<dbReference type="InterPro" id="IPR010982">
    <property type="entry name" value="Lambda_DNA-bd_dom_sf"/>
</dbReference>
<evidence type="ECO:0000256" key="1">
    <source>
        <dbReference type="ARBA" id="ARBA00006157"/>
    </source>
</evidence>
<proteinExistence type="inferred from homology"/>
<dbReference type="Pfam" id="PF13693">
    <property type="entry name" value="HTH_35"/>
    <property type="match status" value="1"/>
</dbReference>
<comment type="similarity">
    <text evidence="1">Belongs to the ner transcriptional regulatory family.</text>
</comment>
<evidence type="ECO:0000313" key="7">
    <source>
        <dbReference type="EMBL" id="SDH89406.1"/>
    </source>
</evidence>
<reference evidence="8" key="1">
    <citation type="submission" date="2016-10" db="EMBL/GenBank/DDBJ databases">
        <authorList>
            <person name="Varghese N."/>
            <person name="Submissions S."/>
        </authorList>
    </citation>
    <scope>NUCLEOTIDE SEQUENCE [LARGE SCALE GENOMIC DNA]</scope>
    <source>
        <strain evidence="8">930I</strain>
    </source>
</reference>
<feature type="domain" description="Ner winged helix-turn-helix DNA-binding" evidence="6">
    <location>
        <begin position="12"/>
        <end position="78"/>
    </location>
</feature>
<evidence type="ECO:0000256" key="2">
    <source>
        <dbReference type="ARBA" id="ARBA00023015"/>
    </source>
</evidence>
<dbReference type="AlphaFoldDB" id="A0A1G8G533"/>
<dbReference type="OrthoDB" id="531446at2"/>
<sequence length="97" mass="10563">MNLRAIKHRAIDIRGLLHKRGLTLTGVALAAGLPEAACRVALRQPYYHAEQAIARALDTTAQRLFPERYEPDGTPLHPPKDGSAAAVRPASQKRDCA</sequence>
<dbReference type="RefSeq" id="WP_092621972.1">
    <property type="nucleotide sequence ID" value="NZ_FNCV01000019.1"/>
</dbReference>
<dbReference type="InterPro" id="IPR038722">
    <property type="entry name" value="Ner_HTH_dom"/>
</dbReference>
<keyword evidence="8" id="KW-1185">Reference proteome</keyword>
<evidence type="ECO:0000313" key="8">
    <source>
        <dbReference type="Proteomes" id="UP000217076"/>
    </source>
</evidence>
<keyword evidence="2" id="KW-0805">Transcription regulation</keyword>
<evidence type="ECO:0000256" key="3">
    <source>
        <dbReference type="ARBA" id="ARBA00023125"/>
    </source>
</evidence>
<gene>
    <name evidence="7" type="ORF">SAMN05421742_11910</name>
</gene>
<name>A0A1G8G533_9PROT</name>
<evidence type="ECO:0000259" key="6">
    <source>
        <dbReference type="Pfam" id="PF13693"/>
    </source>
</evidence>
<dbReference type="Proteomes" id="UP000217076">
    <property type="component" value="Unassembled WGS sequence"/>
</dbReference>
<dbReference type="EMBL" id="FNCV01000019">
    <property type="protein sequence ID" value="SDH89406.1"/>
    <property type="molecule type" value="Genomic_DNA"/>
</dbReference>